<dbReference type="GO" id="GO:0052621">
    <property type="term" value="F:diguanylate cyclase activity"/>
    <property type="evidence" value="ECO:0007669"/>
    <property type="project" value="TreeGrafter"/>
</dbReference>
<organism evidence="3 4">
    <name type="scientific">Anaeromicrobium sediminis</name>
    <dbReference type="NCBI Taxonomy" id="1478221"/>
    <lineage>
        <taxon>Bacteria</taxon>
        <taxon>Bacillati</taxon>
        <taxon>Bacillota</taxon>
        <taxon>Clostridia</taxon>
        <taxon>Peptostreptococcales</taxon>
        <taxon>Thermotaleaceae</taxon>
        <taxon>Anaeromicrobium</taxon>
    </lineage>
</organism>
<dbReference type="AlphaFoldDB" id="A0A267MK51"/>
<dbReference type="Gene3D" id="3.30.450.20">
    <property type="entry name" value="PAS domain"/>
    <property type="match status" value="2"/>
</dbReference>
<keyword evidence="1" id="KW-1133">Transmembrane helix</keyword>
<dbReference type="Proteomes" id="UP000216024">
    <property type="component" value="Unassembled WGS sequence"/>
</dbReference>
<name>A0A267MK51_9FIRM</name>
<dbReference type="PANTHER" id="PTHR45138:SF9">
    <property type="entry name" value="DIGUANYLATE CYCLASE DGCM-RELATED"/>
    <property type="match status" value="1"/>
</dbReference>
<dbReference type="PROSITE" id="PS50887">
    <property type="entry name" value="GGDEF"/>
    <property type="match status" value="1"/>
</dbReference>
<feature type="transmembrane region" description="Helical" evidence="1">
    <location>
        <begin position="343"/>
        <end position="364"/>
    </location>
</feature>
<keyword evidence="1" id="KW-0812">Transmembrane</keyword>
<dbReference type="RefSeq" id="WP_095132792.1">
    <property type="nucleotide sequence ID" value="NZ_NIBG01000005.1"/>
</dbReference>
<dbReference type="SMART" id="SM00267">
    <property type="entry name" value="GGDEF"/>
    <property type="match status" value="1"/>
</dbReference>
<keyword evidence="1" id="KW-0472">Membrane</keyword>
<protein>
    <recommendedName>
        <fullName evidence="2">GGDEF domain-containing protein</fullName>
    </recommendedName>
</protein>
<reference evidence="3 4" key="1">
    <citation type="submission" date="2017-06" db="EMBL/GenBank/DDBJ databases">
        <title>Draft genome sequence of anaerobic fermentative bacterium Anaeromicrobium sediminis DY2726D isolated from West Pacific Ocean sediments.</title>
        <authorList>
            <person name="Zeng X."/>
        </authorList>
    </citation>
    <scope>NUCLEOTIDE SEQUENCE [LARGE SCALE GENOMIC DNA]</scope>
    <source>
        <strain evidence="3 4">DY2726D</strain>
    </source>
</reference>
<dbReference type="Pfam" id="PF00990">
    <property type="entry name" value="GGDEF"/>
    <property type="match status" value="1"/>
</dbReference>
<dbReference type="InterPro" id="IPR043128">
    <property type="entry name" value="Rev_trsase/Diguanyl_cyclase"/>
</dbReference>
<dbReference type="NCBIfam" id="TIGR00254">
    <property type="entry name" value="GGDEF"/>
    <property type="match status" value="1"/>
</dbReference>
<dbReference type="SUPFAM" id="SSF55073">
    <property type="entry name" value="Nucleotide cyclase"/>
    <property type="match status" value="1"/>
</dbReference>
<evidence type="ECO:0000259" key="2">
    <source>
        <dbReference type="PROSITE" id="PS50887"/>
    </source>
</evidence>
<accession>A0A267MK51</accession>
<dbReference type="InterPro" id="IPR000160">
    <property type="entry name" value="GGDEF_dom"/>
</dbReference>
<proteinExistence type="predicted"/>
<dbReference type="InterPro" id="IPR048760">
    <property type="entry name" value="VP0354-like_sensor_dom"/>
</dbReference>
<dbReference type="CDD" id="cd01949">
    <property type="entry name" value="GGDEF"/>
    <property type="match status" value="1"/>
</dbReference>
<dbReference type="SUPFAM" id="SSF103190">
    <property type="entry name" value="Sensory domain-like"/>
    <property type="match status" value="2"/>
</dbReference>
<evidence type="ECO:0000256" key="1">
    <source>
        <dbReference type="SAM" id="Phobius"/>
    </source>
</evidence>
<evidence type="ECO:0000313" key="4">
    <source>
        <dbReference type="Proteomes" id="UP000216024"/>
    </source>
</evidence>
<sequence>MELYCKNSNKILYKNILKYFTILSMITLFICYEVYLIGFKYTKDIMINNQKIHSQIVKNTINNEFENVIGDLKYLYEKEELQNYINYGDESELEDLTNQLYTFSNSKKIYNQIRLLDADGNEIIKVLYGDNLPQIIPKENLQNKKERYYFKETMKLTKGELYISPLDLNLENGELELPYKPTIRFGTPLYDDERNKRGVLMINYFGKYLIDKIDVRYNKNIYKFLTPELMLLNNDGYWLMGNNTSTNWTFMIDGKEHISFKSSYPDAWNSIVENKYGVHKDENGIFTFDTVYPTSGYTKLNNRCNFPNEYTSIVYNSDYSWNLVSYIDDYSIAQIKQYVLNSLIGWSALIIIFIFILSIVLAYIDFNNKLFKNQLKRDAHTDTLTGLYNRRAGLDILKKHIEDLDETNKHLTIAYIDINNLKMVNDINGHKEGDFLICEICNIIKECIRSTDTFCRLGGDEFLIILNNCSEIQTKKIITKIKVKLSQYTRKSKKNYVFSISVGICQYDNRVFHTLDHFLEEADKRMYLDKKNYKKVL</sequence>
<dbReference type="EMBL" id="NIBG01000005">
    <property type="protein sequence ID" value="PAB59906.1"/>
    <property type="molecule type" value="Genomic_DNA"/>
</dbReference>
<feature type="domain" description="GGDEF" evidence="2">
    <location>
        <begin position="409"/>
        <end position="537"/>
    </location>
</feature>
<feature type="transmembrane region" description="Helical" evidence="1">
    <location>
        <begin position="16"/>
        <end position="38"/>
    </location>
</feature>
<comment type="caution">
    <text evidence="3">The sequence shown here is derived from an EMBL/GenBank/DDBJ whole genome shotgun (WGS) entry which is preliminary data.</text>
</comment>
<dbReference type="Pfam" id="PF21623">
    <property type="entry name" value="HK_sensor_dom_bact"/>
    <property type="match status" value="1"/>
</dbReference>
<dbReference type="InterPro" id="IPR050469">
    <property type="entry name" value="Diguanylate_Cyclase"/>
</dbReference>
<dbReference type="PANTHER" id="PTHR45138">
    <property type="entry name" value="REGULATORY COMPONENTS OF SENSORY TRANSDUCTION SYSTEM"/>
    <property type="match status" value="1"/>
</dbReference>
<dbReference type="Gene3D" id="3.30.70.270">
    <property type="match status" value="1"/>
</dbReference>
<gene>
    <name evidence="3" type="ORF">CCE28_08105</name>
</gene>
<evidence type="ECO:0000313" key="3">
    <source>
        <dbReference type="EMBL" id="PAB59906.1"/>
    </source>
</evidence>
<dbReference type="OrthoDB" id="9805474at2"/>
<dbReference type="InterPro" id="IPR029787">
    <property type="entry name" value="Nucleotide_cyclase"/>
</dbReference>
<keyword evidence="4" id="KW-1185">Reference proteome</keyword>
<dbReference type="InterPro" id="IPR029151">
    <property type="entry name" value="Sensor-like_sf"/>
</dbReference>